<reference evidence="1" key="1">
    <citation type="submission" date="2022-07" db="EMBL/GenBank/DDBJ databases">
        <title>Description and genome-wide analysis of Profundicola chukchiensis gen. nov., sp. nov., marine bacteria isolated from bottom sediments of the Chukchi Sea.</title>
        <authorList>
            <person name="Romanenko L."/>
            <person name="Otstavnykh N."/>
            <person name="Kurilenko V."/>
            <person name="Eremeev V."/>
            <person name="Velansky P."/>
            <person name="Mikhailov V."/>
            <person name="Isaeva M."/>
        </authorList>
    </citation>
    <scope>NUCLEOTIDE SEQUENCE</scope>
    <source>
        <strain evidence="1">KMM 9713</strain>
    </source>
</reference>
<gene>
    <name evidence="1" type="ORF">NMK71_00720</name>
</gene>
<comment type="caution">
    <text evidence="1">The sequence shown here is derived from an EMBL/GenBank/DDBJ whole genome shotgun (WGS) entry which is preliminary data.</text>
</comment>
<dbReference type="RefSeq" id="WP_304419669.1">
    <property type="nucleotide sequence ID" value="NZ_JANCMU010000001.1"/>
</dbReference>
<sequence length="84" mass="9883">MRGQVNSKIDSMVFNLERDISSELGIKKSNSEKTNNLDQIYLDINVPWRLAQENQDSINFYLRKGDVENFRNYMLRLKNSTVEP</sequence>
<evidence type="ECO:0000313" key="1">
    <source>
        <dbReference type="EMBL" id="MDG4944925.1"/>
    </source>
</evidence>
<organism evidence="1 2">
    <name type="scientific">Profundicola chukchiensis</name>
    <dbReference type="NCBI Taxonomy" id="2961959"/>
    <lineage>
        <taxon>Bacteria</taxon>
        <taxon>Pseudomonadati</taxon>
        <taxon>Bacteroidota</taxon>
        <taxon>Flavobacteriia</taxon>
        <taxon>Flavobacteriales</taxon>
        <taxon>Weeksellaceae</taxon>
        <taxon>Profundicola</taxon>
    </lineage>
</organism>
<dbReference type="EMBL" id="JANCMU010000001">
    <property type="protein sequence ID" value="MDG4944925.1"/>
    <property type="molecule type" value="Genomic_DNA"/>
</dbReference>
<proteinExistence type="predicted"/>
<name>A0A9X4RUM9_9FLAO</name>
<evidence type="ECO:0000313" key="2">
    <source>
        <dbReference type="Proteomes" id="UP001152599"/>
    </source>
</evidence>
<accession>A0A9X4RUM9</accession>
<keyword evidence="2" id="KW-1185">Reference proteome</keyword>
<dbReference type="AlphaFoldDB" id="A0A9X4RUM9"/>
<dbReference type="Proteomes" id="UP001152599">
    <property type="component" value="Unassembled WGS sequence"/>
</dbReference>
<protein>
    <submittedName>
        <fullName evidence="1">Uncharacterized protein</fullName>
    </submittedName>
</protein>